<name>A0ABP6CHP0_9ACTN</name>
<proteinExistence type="predicted"/>
<evidence type="ECO:0000313" key="3">
    <source>
        <dbReference type="Proteomes" id="UP001501447"/>
    </source>
</evidence>
<dbReference type="RefSeq" id="WP_344566532.1">
    <property type="nucleotide sequence ID" value="NZ_BAAARJ010000009.1"/>
</dbReference>
<protein>
    <submittedName>
        <fullName evidence="2">Uncharacterized protein</fullName>
    </submittedName>
</protein>
<keyword evidence="3" id="KW-1185">Reference proteome</keyword>
<accession>A0ABP6CHP0</accession>
<gene>
    <name evidence="2" type="ORF">GCM10009863_32510</name>
</gene>
<feature type="compositionally biased region" description="Low complexity" evidence="1">
    <location>
        <begin position="137"/>
        <end position="154"/>
    </location>
</feature>
<comment type="caution">
    <text evidence="2">The sequence shown here is derived from an EMBL/GenBank/DDBJ whole genome shotgun (WGS) entry which is preliminary data.</text>
</comment>
<dbReference type="Proteomes" id="UP001501447">
    <property type="component" value="Unassembled WGS sequence"/>
</dbReference>
<feature type="region of interest" description="Disordered" evidence="1">
    <location>
        <begin position="1"/>
        <end position="24"/>
    </location>
</feature>
<reference evidence="3" key="1">
    <citation type="journal article" date="2019" name="Int. J. Syst. Evol. Microbiol.">
        <title>The Global Catalogue of Microorganisms (GCM) 10K type strain sequencing project: providing services to taxonomists for standard genome sequencing and annotation.</title>
        <authorList>
            <consortium name="The Broad Institute Genomics Platform"/>
            <consortium name="The Broad Institute Genome Sequencing Center for Infectious Disease"/>
            <person name="Wu L."/>
            <person name="Ma J."/>
        </authorList>
    </citation>
    <scope>NUCLEOTIDE SEQUENCE [LARGE SCALE GENOMIC DNA]</scope>
    <source>
        <strain evidence="3">JCM 16373</strain>
    </source>
</reference>
<feature type="region of interest" description="Disordered" evidence="1">
    <location>
        <begin position="289"/>
        <end position="338"/>
    </location>
</feature>
<evidence type="ECO:0000256" key="1">
    <source>
        <dbReference type="SAM" id="MobiDB-lite"/>
    </source>
</evidence>
<feature type="compositionally biased region" description="Gly residues" evidence="1">
    <location>
        <begin position="1"/>
        <end position="16"/>
    </location>
</feature>
<organism evidence="2 3">
    <name type="scientific">Streptomyces axinellae</name>
    <dbReference type="NCBI Taxonomy" id="552788"/>
    <lineage>
        <taxon>Bacteria</taxon>
        <taxon>Bacillati</taxon>
        <taxon>Actinomycetota</taxon>
        <taxon>Actinomycetes</taxon>
        <taxon>Kitasatosporales</taxon>
        <taxon>Streptomycetaceae</taxon>
        <taxon>Streptomyces</taxon>
    </lineage>
</organism>
<feature type="region of interest" description="Disordered" evidence="1">
    <location>
        <begin position="120"/>
        <end position="159"/>
    </location>
</feature>
<evidence type="ECO:0000313" key="2">
    <source>
        <dbReference type="EMBL" id="GAA2616282.1"/>
    </source>
</evidence>
<feature type="compositionally biased region" description="Low complexity" evidence="1">
    <location>
        <begin position="306"/>
        <end position="338"/>
    </location>
</feature>
<dbReference type="EMBL" id="BAAARJ010000009">
    <property type="protein sequence ID" value="GAA2616282.1"/>
    <property type="molecule type" value="Genomic_DNA"/>
</dbReference>
<sequence>MDSRGGGSSGSGGSGDQGRSNFYTPEQRAALMYVNRLRYENVQERGLERYISDNGLGVMQRHFDGAEAAMEGVRQTLSDVVHAGERRDQEAHAEAATRHHQAVAEWVDRGTVFHERARRHLDARDEQQGVTQRNATQPEAAERQMAQQPAAPQFGAGGGNPLAQYQADLWGMYEDNAARLAGMEADQPPGQSQWPAERFAPANAVMSGGLVDPQPADEQFLSAEDYASLFESMRFDAAAPAQPSVDQAPMTPGIAAPVPVFQPPMDSGILATAPVPAAQANVAQALAGEQNYYGRQPRNPRVRTDNAGNANGSGNSYANAPHRPSSSTSPRRSSSPGR</sequence>